<dbReference type="RefSeq" id="XP_018381539.1">
    <property type="nucleotide sequence ID" value="XM_018525895.1"/>
</dbReference>
<sequence length="760" mass="87800">MKNDLSKTFGEIFDGDISAFRKQLLEIQHIQADRQKAEEWVSNLRFLDISKVPNLEVEKKKQDRCFALAQIRDPLHDRVVPSREIPVTQPEDDDGKTPYIAVSWKWTEIKREALYEDPNSPVFDYRIKRPGAKSHKSSFPDSYMDRVIRFAQSINVSKLWIDKECIYQRPGDERMWPEDKQHGVQIMDVVYGDSNCSVGLLTVDLAHQQDIDLLSKLLQGHLFIDPKNKDSPKLRPEVNIKAVQTLILRILSDPRWSRGWIFQEDHLASDRMVLLIPYPKHGRVNYDYEFGDITGELQINLKDLRQNVTLFCLACPEERQRQPNTDIIGKLKQYNIWNRIFISPKDKYPLRSRSGSNDSRTDGSEIKRQNIEFRTPAFLNTTNSVLDDICTRSLENEEDRIAILANALRFTKRINISEGSTIHEPGKYSLSVALLALILMNGEILTSRPWEQYDSMYLPSESNLMRYTLRSYLTACRHPFIVPNMKLQQRFVDRCRLKSPKITSRGIETKGYLFDLFPQEQLEGQAKQHSTLCLTEADRDALSDLGQGPVFRGRKLDKNAHIALDLVIQRLEEQWPGSKLANYMRRHLVLDQHPPRPKDVRPSTPYVLDMMLALYQALLEKRELRFARLVSAPQDTEPAAIFIKPEPNGWKTEHALDINPDGEPMLAKVFTSWDKGRNFYDKERLASLEVGVTSDLEHQGDGQERGCFLYSYGWVNGVWYAEGDAMETFVFPLAGITEQKQPTDRSSSNGERKRKRGIDT</sequence>
<accession>A0A177D9J3</accession>
<evidence type="ECO:0000256" key="1">
    <source>
        <dbReference type="SAM" id="MobiDB-lite"/>
    </source>
</evidence>
<dbReference type="AlphaFoldDB" id="A0A177D9J3"/>
<evidence type="ECO:0000313" key="4">
    <source>
        <dbReference type="Proteomes" id="UP000077248"/>
    </source>
</evidence>
<protein>
    <recommendedName>
        <fullName evidence="2">Heterokaryon incompatibility domain-containing protein</fullName>
    </recommendedName>
</protein>
<dbReference type="KEGG" id="aalt:CC77DRAFT_1024548"/>
<feature type="compositionally biased region" description="Polar residues" evidence="1">
    <location>
        <begin position="739"/>
        <end position="749"/>
    </location>
</feature>
<feature type="domain" description="Heterokaryon incompatibility" evidence="2">
    <location>
        <begin position="99"/>
        <end position="264"/>
    </location>
</feature>
<feature type="region of interest" description="Disordered" evidence="1">
    <location>
        <begin position="739"/>
        <end position="760"/>
    </location>
</feature>
<dbReference type="OMA" id="GWIFQED"/>
<name>A0A177D9J3_ALTAL</name>
<reference evidence="3 4" key="1">
    <citation type="submission" date="2016-05" db="EMBL/GenBank/DDBJ databases">
        <title>Comparative analysis of secretome profiles of manganese(II)-oxidizing ascomycete fungi.</title>
        <authorList>
            <consortium name="DOE Joint Genome Institute"/>
            <person name="Zeiner C.A."/>
            <person name="Purvine S.O."/>
            <person name="Zink E.M."/>
            <person name="Wu S."/>
            <person name="Pasa-Tolic L."/>
            <person name="Chaput D.L."/>
            <person name="Haridas S."/>
            <person name="Grigoriev I.V."/>
            <person name="Santelli C.M."/>
            <person name="Hansel C.M."/>
        </authorList>
    </citation>
    <scope>NUCLEOTIDE SEQUENCE [LARGE SCALE GENOMIC DNA]</scope>
    <source>
        <strain evidence="3 4">SRC1lrK2f</strain>
    </source>
</reference>
<dbReference type="PANTHER" id="PTHR33112">
    <property type="entry name" value="DOMAIN PROTEIN, PUTATIVE-RELATED"/>
    <property type="match status" value="1"/>
</dbReference>
<evidence type="ECO:0000313" key="3">
    <source>
        <dbReference type="EMBL" id="OAG16118.1"/>
    </source>
</evidence>
<dbReference type="InterPro" id="IPR010730">
    <property type="entry name" value="HET"/>
</dbReference>
<keyword evidence="4" id="KW-1185">Reference proteome</keyword>
<dbReference type="PANTHER" id="PTHR33112:SF16">
    <property type="entry name" value="HETEROKARYON INCOMPATIBILITY DOMAIN-CONTAINING PROTEIN"/>
    <property type="match status" value="1"/>
</dbReference>
<dbReference type="Pfam" id="PF06985">
    <property type="entry name" value="HET"/>
    <property type="match status" value="1"/>
</dbReference>
<dbReference type="VEuPathDB" id="FungiDB:CC77DRAFT_1024548"/>
<dbReference type="EMBL" id="KV441491">
    <property type="protein sequence ID" value="OAG16118.1"/>
    <property type="molecule type" value="Genomic_DNA"/>
</dbReference>
<dbReference type="STRING" id="5599.A0A177D9J3"/>
<dbReference type="GeneID" id="29111489"/>
<organism evidence="3 4">
    <name type="scientific">Alternaria alternata</name>
    <name type="common">Alternaria rot fungus</name>
    <name type="synonym">Torula alternata</name>
    <dbReference type="NCBI Taxonomy" id="5599"/>
    <lineage>
        <taxon>Eukaryota</taxon>
        <taxon>Fungi</taxon>
        <taxon>Dikarya</taxon>
        <taxon>Ascomycota</taxon>
        <taxon>Pezizomycotina</taxon>
        <taxon>Dothideomycetes</taxon>
        <taxon>Pleosporomycetidae</taxon>
        <taxon>Pleosporales</taxon>
        <taxon>Pleosporineae</taxon>
        <taxon>Pleosporaceae</taxon>
        <taxon>Alternaria</taxon>
        <taxon>Alternaria sect. Alternaria</taxon>
        <taxon>Alternaria alternata complex</taxon>
    </lineage>
</organism>
<gene>
    <name evidence="3" type="ORF">CC77DRAFT_1024548</name>
</gene>
<dbReference type="Proteomes" id="UP000077248">
    <property type="component" value="Unassembled WGS sequence"/>
</dbReference>
<proteinExistence type="predicted"/>
<evidence type="ECO:0000259" key="2">
    <source>
        <dbReference type="Pfam" id="PF06985"/>
    </source>
</evidence>